<dbReference type="EMBL" id="JAGKQM010000011">
    <property type="protein sequence ID" value="KAH0903583.1"/>
    <property type="molecule type" value="Genomic_DNA"/>
</dbReference>
<evidence type="ECO:0000313" key="2">
    <source>
        <dbReference type="EMBL" id="KAH0903583.1"/>
    </source>
</evidence>
<sequence length="128" mass="14799">MENKSRKEERDDVCVLFLLKLTRVDAFLGWIISSPHMEHNLRRDSSDPIPVDILIAIFSLVPGKSTARFRCVAKVWASILRLPEFKELFLTESFTRPRLFFAIDSYDDDKLFFYSTCSGVNLITPLIP</sequence>
<dbReference type="InterPro" id="IPR036047">
    <property type="entry name" value="F-box-like_dom_sf"/>
</dbReference>
<comment type="caution">
    <text evidence="2">The sequence shown here is derived from an EMBL/GenBank/DDBJ whole genome shotgun (WGS) entry which is preliminary data.</text>
</comment>
<dbReference type="PANTHER" id="PTHR31111:SF65">
    <property type="entry name" value="F-BOX DOMAIN-CONTAINING PROTEIN"/>
    <property type="match status" value="1"/>
</dbReference>
<dbReference type="Pfam" id="PF00646">
    <property type="entry name" value="F-box"/>
    <property type="match status" value="1"/>
</dbReference>
<name>A0ABQ8BFR0_BRANA</name>
<dbReference type="Proteomes" id="UP000824890">
    <property type="component" value="Unassembled WGS sequence"/>
</dbReference>
<accession>A0ABQ8BFR0</accession>
<protein>
    <recommendedName>
        <fullName evidence="1">F-box domain-containing protein</fullName>
    </recommendedName>
</protein>
<gene>
    <name evidence="2" type="ORF">HID58_043086</name>
</gene>
<evidence type="ECO:0000313" key="3">
    <source>
        <dbReference type="Proteomes" id="UP000824890"/>
    </source>
</evidence>
<proteinExistence type="predicted"/>
<dbReference type="InterPro" id="IPR001810">
    <property type="entry name" value="F-box_dom"/>
</dbReference>
<dbReference type="SUPFAM" id="SSF81383">
    <property type="entry name" value="F-box domain"/>
    <property type="match status" value="1"/>
</dbReference>
<evidence type="ECO:0000259" key="1">
    <source>
        <dbReference type="Pfam" id="PF00646"/>
    </source>
</evidence>
<reference evidence="2 3" key="1">
    <citation type="submission" date="2021-05" db="EMBL/GenBank/DDBJ databases">
        <title>Genome Assembly of Synthetic Allotetraploid Brassica napus Reveals Homoeologous Exchanges between Subgenomes.</title>
        <authorList>
            <person name="Davis J.T."/>
        </authorList>
    </citation>
    <scope>NUCLEOTIDE SEQUENCE [LARGE SCALE GENOMIC DNA]</scope>
    <source>
        <strain evidence="3">cv. Da-Ae</strain>
        <tissue evidence="2">Seedling</tissue>
    </source>
</reference>
<dbReference type="PANTHER" id="PTHR31111">
    <property type="entry name" value="BNAA05G37150D PROTEIN-RELATED"/>
    <property type="match status" value="1"/>
</dbReference>
<keyword evidence="3" id="KW-1185">Reference proteome</keyword>
<feature type="domain" description="F-box" evidence="1">
    <location>
        <begin position="49"/>
        <end position="87"/>
    </location>
</feature>
<organism evidence="2 3">
    <name type="scientific">Brassica napus</name>
    <name type="common">Rape</name>
    <dbReference type="NCBI Taxonomy" id="3708"/>
    <lineage>
        <taxon>Eukaryota</taxon>
        <taxon>Viridiplantae</taxon>
        <taxon>Streptophyta</taxon>
        <taxon>Embryophyta</taxon>
        <taxon>Tracheophyta</taxon>
        <taxon>Spermatophyta</taxon>
        <taxon>Magnoliopsida</taxon>
        <taxon>eudicotyledons</taxon>
        <taxon>Gunneridae</taxon>
        <taxon>Pentapetalae</taxon>
        <taxon>rosids</taxon>
        <taxon>malvids</taxon>
        <taxon>Brassicales</taxon>
        <taxon>Brassicaceae</taxon>
        <taxon>Brassiceae</taxon>
        <taxon>Brassica</taxon>
    </lineage>
</organism>